<proteinExistence type="predicted"/>
<keyword evidence="2" id="KW-1185">Reference proteome</keyword>
<name>A0A4Y2B5D5_ARAVE</name>
<dbReference type="OrthoDB" id="616263at2759"/>
<evidence type="ECO:0000313" key="2">
    <source>
        <dbReference type="Proteomes" id="UP000499080"/>
    </source>
</evidence>
<protein>
    <submittedName>
        <fullName evidence="1">Uncharacterized protein</fullName>
    </submittedName>
</protein>
<organism evidence="1 2">
    <name type="scientific">Araneus ventricosus</name>
    <name type="common">Orbweaver spider</name>
    <name type="synonym">Epeira ventricosa</name>
    <dbReference type="NCBI Taxonomy" id="182803"/>
    <lineage>
        <taxon>Eukaryota</taxon>
        <taxon>Metazoa</taxon>
        <taxon>Ecdysozoa</taxon>
        <taxon>Arthropoda</taxon>
        <taxon>Chelicerata</taxon>
        <taxon>Arachnida</taxon>
        <taxon>Araneae</taxon>
        <taxon>Araneomorphae</taxon>
        <taxon>Entelegynae</taxon>
        <taxon>Araneoidea</taxon>
        <taxon>Araneidae</taxon>
        <taxon>Araneus</taxon>
    </lineage>
</organism>
<reference evidence="1 2" key="1">
    <citation type="journal article" date="2019" name="Sci. Rep.">
        <title>Orb-weaving spider Araneus ventricosus genome elucidates the spidroin gene catalogue.</title>
        <authorList>
            <person name="Kono N."/>
            <person name="Nakamura H."/>
            <person name="Ohtoshi R."/>
            <person name="Moran D.A.P."/>
            <person name="Shinohara A."/>
            <person name="Yoshida Y."/>
            <person name="Fujiwara M."/>
            <person name="Mori M."/>
            <person name="Tomita M."/>
            <person name="Arakawa K."/>
        </authorList>
    </citation>
    <scope>NUCLEOTIDE SEQUENCE [LARGE SCALE GENOMIC DNA]</scope>
</reference>
<comment type="caution">
    <text evidence="1">The sequence shown here is derived from an EMBL/GenBank/DDBJ whole genome shotgun (WGS) entry which is preliminary data.</text>
</comment>
<accession>A0A4Y2B5D5</accession>
<sequence>MSSSYIHCPYCSQNSRIAAKFRVRSLEALLYSPHSVPNLGSKHLSGTRFFSNNDVKTAAENWLDGQGRDFYQDGLNKLALRSDKCLNRFGDYVEK</sequence>
<dbReference type="EMBL" id="BGPR01000049">
    <property type="protein sequence ID" value="GBL86506.1"/>
    <property type="molecule type" value="Genomic_DNA"/>
</dbReference>
<dbReference type="AlphaFoldDB" id="A0A4Y2B5D5"/>
<gene>
    <name evidence="1" type="ORF">AVEN_194771_1</name>
</gene>
<dbReference type="Proteomes" id="UP000499080">
    <property type="component" value="Unassembled WGS sequence"/>
</dbReference>
<evidence type="ECO:0000313" key="1">
    <source>
        <dbReference type="EMBL" id="GBL86506.1"/>
    </source>
</evidence>